<evidence type="ECO:0000313" key="9">
    <source>
        <dbReference type="Proteomes" id="UP000808914"/>
    </source>
</evidence>
<evidence type="ECO:0000256" key="3">
    <source>
        <dbReference type="ARBA" id="ARBA00022692"/>
    </source>
</evidence>
<keyword evidence="2" id="KW-1003">Cell membrane</keyword>
<feature type="transmembrane region" description="Helical" evidence="6">
    <location>
        <begin position="120"/>
        <end position="142"/>
    </location>
</feature>
<dbReference type="InterPro" id="IPR038323">
    <property type="entry name" value="ArAE_1_C_sf"/>
</dbReference>
<keyword evidence="3 6" id="KW-0812">Transmembrane</keyword>
<comment type="caution">
    <text evidence="8">The sequence shown here is derived from an EMBL/GenBank/DDBJ whole genome shotgun (WGS) entry which is preliminary data.</text>
</comment>
<feature type="transmembrane region" description="Helical" evidence="6">
    <location>
        <begin position="53"/>
        <end position="73"/>
    </location>
</feature>
<sequence length="335" mass="38983">MFNIGYRTIKTAIGAGIAIGIAQFLGLNFYISAGIITILCIKPTKKASLYSAWQRFIACLLAMLFAVAFFHILGYHPWTITLVLLLFIPSLVKLKAQDAVGTSSVIILQLYSLEQTSWAIIWNQFQVIVIGIGVALLINWYMPSMERRIKQYRKRIEENFSIILKEFAVYLRKGDSDWAGKEIIETGDILKEAKMLSLKDIENHPFREKDSYYTYFKMREEQFEILERLMPMIASLDKTYKQGEHIADFLERLSQKVSPQNTANLFLEDLRAMRAEFRESPLPKDRKEFEIRSALAHFVNEMEKYLELKSNLQKTSDLEESKRQMLFQRLFGRTN</sequence>
<dbReference type="InterPro" id="IPR052984">
    <property type="entry name" value="UPF0421"/>
</dbReference>
<feature type="transmembrane region" description="Helical" evidence="6">
    <location>
        <begin position="12"/>
        <end position="41"/>
    </location>
</feature>
<proteinExistence type="predicted"/>
<evidence type="ECO:0000256" key="4">
    <source>
        <dbReference type="ARBA" id="ARBA00022989"/>
    </source>
</evidence>
<reference evidence="8 9" key="1">
    <citation type="submission" date="2021-01" db="EMBL/GenBank/DDBJ databases">
        <title>Genomic Encyclopedia of Type Strains, Phase IV (KMG-IV): sequencing the most valuable type-strain genomes for metagenomic binning, comparative biology and taxonomic classification.</title>
        <authorList>
            <person name="Goeker M."/>
        </authorList>
    </citation>
    <scope>NUCLEOTIDE SEQUENCE [LARGE SCALE GENOMIC DNA]</scope>
    <source>
        <strain evidence="8 9">DSM 28236</strain>
    </source>
</reference>
<protein>
    <submittedName>
        <fullName evidence="8">Uncharacterized membrane protein YgaE (UPF0421/DUF939 family)</fullName>
    </submittedName>
</protein>
<dbReference type="Proteomes" id="UP000808914">
    <property type="component" value="Unassembled WGS sequence"/>
</dbReference>
<dbReference type="RefSeq" id="WP_205004280.1">
    <property type="nucleotide sequence ID" value="NZ_JAFBER010000020.1"/>
</dbReference>
<comment type="subcellular location">
    <subcellularLocation>
        <location evidence="1">Cell membrane</location>
        <topology evidence="1">Multi-pass membrane protein</topology>
    </subcellularLocation>
</comment>
<dbReference type="PANTHER" id="PTHR40064">
    <property type="entry name" value="MEMBRANE PROTEIN-RELATED"/>
    <property type="match status" value="1"/>
</dbReference>
<evidence type="ECO:0000256" key="1">
    <source>
        <dbReference type="ARBA" id="ARBA00004651"/>
    </source>
</evidence>
<evidence type="ECO:0000256" key="5">
    <source>
        <dbReference type="ARBA" id="ARBA00023136"/>
    </source>
</evidence>
<dbReference type="Pfam" id="PF11728">
    <property type="entry name" value="ArAE_1_C"/>
    <property type="match status" value="1"/>
</dbReference>
<dbReference type="PANTHER" id="PTHR40064:SF1">
    <property type="entry name" value="MEMBRANE PROTEIN"/>
    <property type="match status" value="1"/>
</dbReference>
<feature type="domain" description="Putative aromatic acid exporter C-terminal" evidence="7">
    <location>
        <begin position="146"/>
        <end position="310"/>
    </location>
</feature>
<evidence type="ECO:0000256" key="2">
    <source>
        <dbReference type="ARBA" id="ARBA00022475"/>
    </source>
</evidence>
<evidence type="ECO:0000256" key="6">
    <source>
        <dbReference type="SAM" id="Phobius"/>
    </source>
</evidence>
<evidence type="ECO:0000259" key="7">
    <source>
        <dbReference type="Pfam" id="PF11728"/>
    </source>
</evidence>
<evidence type="ECO:0000313" key="8">
    <source>
        <dbReference type="EMBL" id="MBM7646395.1"/>
    </source>
</evidence>
<dbReference type="Pfam" id="PF06081">
    <property type="entry name" value="ArAE_1"/>
    <property type="match status" value="1"/>
</dbReference>
<organism evidence="8 9">
    <name type="scientific">Scopulibacillus daqui</name>
    <dbReference type="NCBI Taxonomy" id="1469162"/>
    <lineage>
        <taxon>Bacteria</taxon>
        <taxon>Bacillati</taxon>
        <taxon>Bacillota</taxon>
        <taxon>Bacilli</taxon>
        <taxon>Bacillales</taxon>
        <taxon>Sporolactobacillaceae</taxon>
        <taxon>Scopulibacillus</taxon>
    </lineage>
</organism>
<keyword evidence="5 6" id="KW-0472">Membrane</keyword>
<name>A0ABS2Q3K5_9BACL</name>
<dbReference type="Gene3D" id="1.20.120.940">
    <property type="entry name" value="Putative aromatic acid exporter, C-terminal domain"/>
    <property type="match status" value="1"/>
</dbReference>
<dbReference type="EMBL" id="JAFBER010000020">
    <property type="protein sequence ID" value="MBM7646395.1"/>
    <property type="molecule type" value="Genomic_DNA"/>
</dbReference>
<keyword evidence="4 6" id="KW-1133">Transmembrane helix</keyword>
<dbReference type="InterPro" id="IPR021062">
    <property type="entry name" value="ArAE_1_C"/>
</dbReference>
<accession>A0ABS2Q3K5</accession>
<dbReference type="InterPro" id="IPR010343">
    <property type="entry name" value="ArAE_1"/>
</dbReference>
<keyword evidence="9" id="KW-1185">Reference proteome</keyword>
<gene>
    <name evidence="8" type="ORF">JOD45_002623</name>
</gene>